<proteinExistence type="predicted"/>
<evidence type="ECO:0000313" key="2">
    <source>
        <dbReference type="Proteomes" id="UP001234202"/>
    </source>
</evidence>
<accession>A0ACC2XH17</accession>
<protein>
    <submittedName>
        <fullName evidence="1">Uncharacterized protein</fullName>
    </submittedName>
</protein>
<evidence type="ECO:0000313" key="1">
    <source>
        <dbReference type="EMBL" id="KAJ9122686.1"/>
    </source>
</evidence>
<comment type="caution">
    <text evidence="1">The sequence shown here is derived from an EMBL/GenBank/DDBJ whole genome shotgun (WGS) entry which is preliminary data.</text>
</comment>
<name>A0ACC2XH17_9TREE</name>
<gene>
    <name evidence="1" type="ORF">QFC24_004115</name>
</gene>
<organism evidence="1 2">
    <name type="scientific">Naganishia onofrii</name>
    <dbReference type="NCBI Taxonomy" id="1851511"/>
    <lineage>
        <taxon>Eukaryota</taxon>
        <taxon>Fungi</taxon>
        <taxon>Dikarya</taxon>
        <taxon>Basidiomycota</taxon>
        <taxon>Agaricomycotina</taxon>
        <taxon>Tremellomycetes</taxon>
        <taxon>Filobasidiales</taxon>
        <taxon>Filobasidiaceae</taxon>
        <taxon>Naganishia</taxon>
    </lineage>
</organism>
<keyword evidence="2" id="KW-1185">Reference proteome</keyword>
<sequence>MSNAHRPTWAPAVGRESKSGSRSFFQQDFSARTKLKFRTPGQGTEGEVGVRDLKAELARAEREAVDKKRKAKGLAPLASEETEGAGSGLLITDGEDEQVVKRRKLLEEAAALDADDSDDDDEEEESGEKPVDKGKGKAVEQDGDAAGNDSSDSDSDSDSDDDEDDTAALMAELAKIKQERAEEAARLASEQADSAAQDRDAEIALGNPLLNLQAALGQTPDSPSARSQASTINTGFAVKRRWDDDLIFKNQAVGQDDKPKKEFINDILRSEFHRKFMSK</sequence>
<dbReference type="Proteomes" id="UP001234202">
    <property type="component" value="Unassembled WGS sequence"/>
</dbReference>
<reference evidence="1" key="1">
    <citation type="submission" date="2023-04" db="EMBL/GenBank/DDBJ databases">
        <title>Draft Genome sequencing of Naganishia species isolated from polar environments using Oxford Nanopore Technology.</title>
        <authorList>
            <person name="Leo P."/>
            <person name="Venkateswaran K."/>
        </authorList>
    </citation>
    <scope>NUCLEOTIDE SEQUENCE</scope>
    <source>
        <strain evidence="1">DBVPG 5303</strain>
    </source>
</reference>
<dbReference type="EMBL" id="JASBWV010000014">
    <property type="protein sequence ID" value="KAJ9122686.1"/>
    <property type="molecule type" value="Genomic_DNA"/>
</dbReference>